<dbReference type="AlphaFoldDB" id="I1XKY9"/>
<keyword evidence="6" id="KW-1003">Cell membrane</keyword>
<dbReference type="PANTHER" id="PTHR43483">
    <property type="entry name" value="MEMBRANE TRANSPORTER PROTEIN HI_0806-RELATED"/>
    <property type="match status" value="1"/>
</dbReference>
<dbReference type="Proteomes" id="UP000009144">
    <property type="component" value="Chromosome"/>
</dbReference>
<keyword evidence="3 6" id="KW-0812">Transmembrane</keyword>
<proteinExistence type="inferred from homology"/>
<evidence type="ECO:0000256" key="5">
    <source>
        <dbReference type="ARBA" id="ARBA00023136"/>
    </source>
</evidence>
<dbReference type="Pfam" id="PF01925">
    <property type="entry name" value="TauE"/>
    <property type="match status" value="1"/>
</dbReference>
<dbReference type="GO" id="GO:0005886">
    <property type="term" value="C:plasma membrane"/>
    <property type="evidence" value="ECO:0007669"/>
    <property type="project" value="UniProtKB-SubCell"/>
</dbReference>
<evidence type="ECO:0000256" key="6">
    <source>
        <dbReference type="RuleBase" id="RU363041"/>
    </source>
</evidence>
<keyword evidence="8" id="KW-1185">Reference proteome</keyword>
<dbReference type="EMBL" id="CP003390">
    <property type="protein sequence ID" value="AFI85058.1"/>
    <property type="molecule type" value="Genomic_DNA"/>
</dbReference>
<dbReference type="PANTHER" id="PTHR43483:SF3">
    <property type="entry name" value="MEMBRANE TRANSPORTER PROTEIN HI_0806-RELATED"/>
    <property type="match status" value="1"/>
</dbReference>
<feature type="transmembrane region" description="Helical" evidence="6">
    <location>
        <begin position="186"/>
        <end position="207"/>
    </location>
</feature>
<feature type="transmembrane region" description="Helical" evidence="6">
    <location>
        <begin position="219"/>
        <end position="238"/>
    </location>
</feature>
<comment type="similarity">
    <text evidence="2 6">Belongs to the 4-toluene sulfonate uptake permease (TSUP) (TC 2.A.102) family.</text>
</comment>
<evidence type="ECO:0000256" key="2">
    <source>
        <dbReference type="ARBA" id="ARBA00009142"/>
    </source>
</evidence>
<reference evidence="7 8" key="2">
    <citation type="journal article" date="2013" name="Int. J. Syst. Evol. Microbiol.">
        <title>Methylophaga nitratireducenticrescens sp. nov. and Methylophaga frappieri sp. nov., isolated from the biofilm of the methanol-fed denitrification system treating the seawater at the Montreal Biodome.</title>
        <authorList>
            <person name="Villeneuve C."/>
            <person name="Martineau C."/>
            <person name="Mauffrey F."/>
            <person name="Villemur R."/>
        </authorList>
    </citation>
    <scope>NUCLEOTIDE SEQUENCE [LARGE SCALE GENOMIC DNA]</scope>
    <source>
        <strain evidence="7 8">JAM1</strain>
    </source>
</reference>
<keyword evidence="5 6" id="KW-0472">Membrane</keyword>
<evidence type="ECO:0000313" key="8">
    <source>
        <dbReference type="Proteomes" id="UP000009144"/>
    </source>
</evidence>
<reference evidence="7 8" key="1">
    <citation type="journal article" date="2012" name="J. Bacteriol.">
        <title>Complete genome sequences of Methylophaga sp. strain JAM1 and Methylophaga sp. strain JAM7.</title>
        <authorList>
            <person name="Villeneuve C."/>
            <person name="Martineau C."/>
            <person name="Mauffrey F."/>
            <person name="Villemur R."/>
        </authorList>
    </citation>
    <scope>NUCLEOTIDE SEQUENCE [LARGE SCALE GENOMIC DNA]</scope>
    <source>
        <strain evidence="7 8">JAM1</strain>
    </source>
</reference>
<dbReference type="eggNOG" id="COG0730">
    <property type="taxonomic scope" value="Bacteria"/>
</dbReference>
<gene>
    <name evidence="7" type="ordered locus">Q7A_2248</name>
</gene>
<feature type="transmembrane region" description="Helical" evidence="6">
    <location>
        <begin position="250"/>
        <end position="268"/>
    </location>
</feature>
<comment type="subcellular location">
    <subcellularLocation>
        <location evidence="6">Cell membrane</location>
        <topology evidence="6">Multi-pass membrane protein</topology>
    </subcellularLocation>
    <subcellularLocation>
        <location evidence="1">Membrane</location>
        <topology evidence="1">Multi-pass membrane protein</topology>
    </subcellularLocation>
</comment>
<feature type="transmembrane region" description="Helical" evidence="6">
    <location>
        <begin position="12"/>
        <end position="40"/>
    </location>
</feature>
<evidence type="ECO:0000256" key="3">
    <source>
        <dbReference type="ARBA" id="ARBA00022692"/>
    </source>
</evidence>
<dbReference type="KEGG" id="mej:Q7A_2248"/>
<organism evidence="7 8">
    <name type="scientific">Methylophaga nitratireducenticrescens</name>
    <dbReference type="NCBI Taxonomy" id="754476"/>
    <lineage>
        <taxon>Bacteria</taxon>
        <taxon>Pseudomonadati</taxon>
        <taxon>Pseudomonadota</taxon>
        <taxon>Gammaproteobacteria</taxon>
        <taxon>Thiotrichales</taxon>
        <taxon>Piscirickettsiaceae</taxon>
        <taxon>Methylophaga</taxon>
    </lineage>
</organism>
<dbReference type="RefSeq" id="WP_014707426.1">
    <property type="nucleotide sequence ID" value="NC_017857.3"/>
</dbReference>
<feature type="transmembrane region" description="Helical" evidence="6">
    <location>
        <begin position="52"/>
        <end position="76"/>
    </location>
</feature>
<evidence type="ECO:0000256" key="1">
    <source>
        <dbReference type="ARBA" id="ARBA00004141"/>
    </source>
</evidence>
<accession>I1XKY9</accession>
<name>I1XKY9_METNJ</name>
<keyword evidence="4 6" id="KW-1133">Transmembrane helix</keyword>
<feature type="transmembrane region" description="Helical" evidence="6">
    <location>
        <begin position="112"/>
        <end position="130"/>
    </location>
</feature>
<feature type="transmembrane region" description="Helical" evidence="6">
    <location>
        <begin position="150"/>
        <end position="174"/>
    </location>
</feature>
<sequence>MDVKLMWIEWLSYAAAGMVAGTLAGLFGIGGGLVIVPVLVWLFSKQGLPDQYLIHMAVATSLMTIVVTSMSSIFAHWRLGNISMLVVTRLVPGLLIGSFGGALLASLISGDLLQIVFAIFALLMALRIWLPNARASSPALLNRLPSSLYGLFSGAFSALVGIGGGTLIVPYLLIARLNIQQAIGSAACCGLPIAIAGVIGFIVFAPSEINQQSAWQTGFVHWQAFLGIILTSVIFAQFGARLAKQLPAVWLRRLFSLLLICVAAYFFSR</sequence>
<feature type="transmembrane region" description="Helical" evidence="6">
    <location>
        <begin position="82"/>
        <end position="105"/>
    </location>
</feature>
<dbReference type="HOGENOM" id="CLU_045498_6_0_6"/>
<evidence type="ECO:0000313" key="7">
    <source>
        <dbReference type="EMBL" id="AFI85058.1"/>
    </source>
</evidence>
<protein>
    <recommendedName>
        <fullName evidence="6">Probable membrane transporter protein</fullName>
    </recommendedName>
</protein>
<dbReference type="PATRIC" id="fig|754476.3.peg.2221"/>
<dbReference type="InterPro" id="IPR002781">
    <property type="entry name" value="TM_pro_TauE-like"/>
</dbReference>
<evidence type="ECO:0000256" key="4">
    <source>
        <dbReference type="ARBA" id="ARBA00022989"/>
    </source>
</evidence>